<comment type="caution">
    <text evidence="1">The sequence shown here is derived from an EMBL/GenBank/DDBJ whole genome shotgun (WGS) entry which is preliminary data.</text>
</comment>
<dbReference type="EMBL" id="JWZX01000133">
    <property type="protein sequence ID" value="KOO53649.1"/>
    <property type="molecule type" value="Genomic_DNA"/>
</dbReference>
<keyword evidence="2" id="KW-1185">Reference proteome</keyword>
<accession>A0A0M0LRH6</accession>
<sequence length="249" mass="26721">MLGSAAIDNLVAFATTWDGGMKKRWIVYNIHAMTAKDLELLAQELAPKLEVDRVVVLRALLAMVSLRKAGWQEPSASSLSGTHAGIYDYARLCSFVDPKVAPEEPDKIDGFVLNTGLLWGDLKEGGFLPKILELAKFLRMELSAPAMGLVHCADRSEAAACLKVGDPRVANELVHSDQLAARAYFHRAKVLDPPAASYGGEGPEQVLGFFVSGMDSPSLCYVVVRAVPALLEGAGAPPPPRTQRPAGWG</sequence>
<reference evidence="2" key="1">
    <citation type="journal article" date="2015" name="PLoS Genet.">
        <title>Genome Sequence and Transcriptome Analyses of Chrysochromulina tobin: Metabolic Tools for Enhanced Algal Fitness in the Prominent Order Prymnesiales (Haptophyceae).</title>
        <authorList>
            <person name="Hovde B.T."/>
            <person name="Deodato C.R."/>
            <person name="Hunsperger H.M."/>
            <person name="Ryken S.A."/>
            <person name="Yost W."/>
            <person name="Jha R.K."/>
            <person name="Patterson J."/>
            <person name="Monnat R.J. Jr."/>
            <person name="Barlow S.B."/>
            <person name="Starkenburg S.R."/>
            <person name="Cattolico R.A."/>
        </authorList>
    </citation>
    <scope>NUCLEOTIDE SEQUENCE</scope>
    <source>
        <strain evidence="2">CCMP291</strain>
    </source>
</reference>
<evidence type="ECO:0000313" key="2">
    <source>
        <dbReference type="Proteomes" id="UP000037460"/>
    </source>
</evidence>
<dbReference type="AlphaFoldDB" id="A0A0M0LRH6"/>
<proteinExistence type="predicted"/>
<protein>
    <submittedName>
        <fullName evidence="1">Uncharacterized protein</fullName>
    </submittedName>
</protein>
<organism evidence="1 2">
    <name type="scientific">Chrysochromulina tobinii</name>
    <dbReference type="NCBI Taxonomy" id="1460289"/>
    <lineage>
        <taxon>Eukaryota</taxon>
        <taxon>Haptista</taxon>
        <taxon>Haptophyta</taxon>
        <taxon>Prymnesiophyceae</taxon>
        <taxon>Prymnesiales</taxon>
        <taxon>Chrysochromulinaceae</taxon>
        <taxon>Chrysochromulina</taxon>
    </lineage>
</organism>
<evidence type="ECO:0000313" key="1">
    <source>
        <dbReference type="EMBL" id="KOO53649.1"/>
    </source>
</evidence>
<dbReference type="Proteomes" id="UP000037460">
    <property type="component" value="Unassembled WGS sequence"/>
</dbReference>
<gene>
    <name evidence="1" type="ORF">Ctob_016583</name>
</gene>
<name>A0A0M0LRH6_9EUKA</name>